<dbReference type="Pfam" id="PF11171">
    <property type="entry name" value="DUF2958"/>
    <property type="match status" value="1"/>
</dbReference>
<dbReference type="Pfam" id="PF12083">
    <property type="entry name" value="DUF3560"/>
    <property type="match status" value="1"/>
</dbReference>
<organism evidence="5 6">
    <name type="scientific">Acidithiobacillus ferrooxidans</name>
    <name type="common">Thiobacillus ferrooxidans</name>
    <dbReference type="NCBI Taxonomy" id="920"/>
    <lineage>
        <taxon>Bacteria</taxon>
        <taxon>Pseudomonadati</taxon>
        <taxon>Pseudomonadota</taxon>
        <taxon>Acidithiobacillia</taxon>
        <taxon>Acidithiobacillales</taxon>
        <taxon>Acidithiobacillaceae</taxon>
        <taxon>Acidithiobacillus</taxon>
    </lineage>
</organism>
<evidence type="ECO:0000256" key="2">
    <source>
        <dbReference type="SAM" id="MobiDB-lite"/>
    </source>
</evidence>
<protein>
    <submittedName>
        <fullName evidence="5">DUF3560 domain-containing protein</fullName>
    </submittedName>
</protein>
<comment type="caution">
    <text evidence="5">The sequence shown here is derived from an EMBL/GenBank/DDBJ whole genome shotgun (WGS) entry which is preliminary data.</text>
</comment>
<dbReference type="InterPro" id="IPR021341">
    <property type="entry name" value="DUF2958"/>
</dbReference>
<dbReference type="Proteomes" id="UP000248886">
    <property type="component" value="Unassembled WGS sequence"/>
</dbReference>
<dbReference type="InterPro" id="IPR013610">
    <property type="entry name" value="ArdC_N"/>
</dbReference>
<sequence length="1729" mass="192104">MSVPAPSRSGNNTDRKDPRLELADRLIEQIEAGTASWQRPWEAGDVLAPVNAVTGKPYSGVNYQNLMMFSPDPSDPRWCTYRQAQEQGWQVRKGAHGIPIEKWSRYEHKRTNEEIERLRAQGAQNIKPVEERLGVRYYTVFHASQIDGIPPMERAPHPEMEGKPDDRLPKLAENMGLEVIHTGGRAFYRPSEDRVYMPPVESFGRATGHDTTLLHELSHGTGHASRLNREIRNPFGSPKYAVEELRAEMSAAMTAASLGIGFDPASQDLEEGRELGNSAAYLASWLKALPEKERKQILMQTIKDAQGISDYLIERTPELLVEQEKGLSGVSRGDYVRYRNEIGQEMEGVVLDAAQPGEATRLRRIYRWPNGTPGMDGADHIAPTVLPDDLVEHIPGAVQPGPDLDAIDPITDAYRRTMGMDESRDRAGRAVLVAVETARGQPERAAALQAAALRAAALRAADAPERALDPELISFLENRNRVRQGEHPDFAGLSDPVANAEAIVERQGRTDPQRSAQWARALQENPVAYGDAVGLSPATVGLITAQLNAGVQRMERPQVGDLVRFDPHDPGVTNSPFSGRVIAALDTNTGDVRYHLRAETGPDQGIEARVYGRDGQFREIALDQAAGFDRALAPEAEKAPRIQVGDFVITRRNQFGADWNTPSIVTRIDDSEVRLQDLYRSGREWKVTPAVRTMAREGFDAALSHQVSGVVPPEIASEKLDSASRGDSASRRDRIASTVNAFDAEHSLTYGKPLEPLTKVPDEVRPFLGGQQALVTDQLLRSSEEKGFFSDKMQELREIIRQMPATYETDGLPDAERPVSLRYFGPNGAQWFILEKDRGDPANEGNGFPNQTQAFGLADLGLGHPELGYIHIPEITRAGAELDYHFEPRTLLEVKLEHYPDLLPPEHRPVELRKEQALQEYQAFYTRLPQREEKLVTEVRERSGRLAPADFRGLSDLMRDFGKGVDDTFGIIRDGENRGSSALELRLAQAFAMEEISDLPAVQTARDQARRLGERFRDLDREIRDTFKARLREHGKARLESGTLREPREIAQATYWKHGIEATPDSPMIGKITDAIRDKDLKTMMGMIGHNSLNPASEEVFSRITGIKMGKTQSARVAQLLEWAGPEKAQALRESNALAERERKARGLRDGLVSAWADLKGLRVDVGGQVVNGQEYVTLKVAGGQDRIASGKEGAATTYHLVNDQSEYSRVKDVRFTAFAKRVLAMDADGMVRNALEKAGIAQGIAPDGVTQKPAADLQKEQKAPEAPGKNAYEQKIEARKERYRALSAKTLARAKAHVEQARRMADAIPFGQPILVGHHSEKRDRKFRERIHQNFGKGFDLLEKAAYYERRARGVNDYAISADDPDAVKKLRERVETLKSSQERMKAANAAIRKHQKDGPEAQQAALEHLGFKPEQAQQILTPDVMGTVGFASYSLSNNNANIRRLEERIQVLEKAQALEDRETPYAWGTIRENKEINRIQFRFDGKPDEAVRDLMKSSGFRWAPSEGAWQRQWTGNAVYAARDVIKKLDALIPSEQAVSALEPAQRLDNAPAPKGHEVHPSGAVRDPDAALAAAIKDRDGDWYNLSVQEKDGRLVGTLKRRDAETGLVETMPAGVFQPDVNYGVVARFERESGELLAVGLSRGRDGGLELKVFSQSRDAAVFAWQRIHEHPGHLRANEALQNIPDHPEGKVIEQALGVGPEMLNPARVAPRAPARRPEKQKQQGVEI</sequence>
<feature type="region of interest" description="Disordered" evidence="2">
    <location>
        <begin position="1707"/>
        <end position="1729"/>
    </location>
</feature>
<dbReference type="OrthoDB" id="8545945at2"/>
<dbReference type="GO" id="GO:0003697">
    <property type="term" value="F:single-stranded DNA binding"/>
    <property type="evidence" value="ECO:0007669"/>
    <property type="project" value="InterPro"/>
</dbReference>
<feature type="coiled-coil region" evidence="1">
    <location>
        <begin position="1369"/>
        <end position="1399"/>
    </location>
</feature>
<feature type="region of interest" description="Disordered" evidence="2">
    <location>
        <begin position="1247"/>
        <end position="1270"/>
    </location>
</feature>
<feature type="coiled-coil region" evidence="1">
    <location>
        <begin position="1437"/>
        <end position="1464"/>
    </location>
</feature>
<accession>A0A2W1K199</accession>
<dbReference type="EMBL" id="QKQP01000007">
    <property type="protein sequence ID" value="PZD80243.1"/>
    <property type="molecule type" value="Genomic_DNA"/>
</dbReference>
<evidence type="ECO:0000313" key="6">
    <source>
        <dbReference type="Proteomes" id="UP000248886"/>
    </source>
</evidence>
<name>A0A2W1K199_ACIFR</name>
<keyword evidence="1" id="KW-0175">Coiled coil</keyword>
<dbReference type="Pfam" id="PF18818">
    <property type="entry name" value="MPTase-PolyVal"/>
    <property type="match status" value="1"/>
</dbReference>
<evidence type="ECO:0000313" key="5">
    <source>
        <dbReference type="EMBL" id="PZD80243.1"/>
    </source>
</evidence>
<feature type="domain" description="N-terminal" evidence="3">
    <location>
        <begin position="18"/>
        <end position="141"/>
    </location>
</feature>
<feature type="domain" description="Polyvalent protein metallopeptidase" evidence="4">
    <location>
        <begin position="169"/>
        <end position="294"/>
    </location>
</feature>
<gene>
    <name evidence="5" type="ORF">DN052_13520</name>
</gene>
<dbReference type="RefSeq" id="WP_054609035.1">
    <property type="nucleotide sequence ID" value="NZ_AP025160.1"/>
</dbReference>
<dbReference type="InterPro" id="IPR041459">
    <property type="entry name" value="MPTase-PolyVal"/>
</dbReference>
<proteinExistence type="predicted"/>
<evidence type="ECO:0000256" key="1">
    <source>
        <dbReference type="SAM" id="Coils"/>
    </source>
</evidence>
<evidence type="ECO:0000259" key="3">
    <source>
        <dbReference type="Pfam" id="PF08401"/>
    </source>
</evidence>
<dbReference type="Pfam" id="PF08401">
    <property type="entry name" value="ArdcN"/>
    <property type="match status" value="1"/>
</dbReference>
<reference evidence="5 6" key="1">
    <citation type="submission" date="2018-06" db="EMBL/GenBank/DDBJ databases">
        <title>Draft sequence of Acidithiobacillus ferrooxidans CCM 4253.</title>
        <authorList>
            <person name="Moya-Beltran A."/>
            <person name="Castro M."/>
            <person name="Covarrubias P.C."/>
            <person name="Issotta F."/>
            <person name="Janiczek O."/>
            <person name="Mandl M."/>
            <person name="Kucera J."/>
            <person name="Quatrini R."/>
        </authorList>
    </citation>
    <scope>NUCLEOTIDE SEQUENCE [LARGE SCALE GENOMIC DNA]</scope>
    <source>
        <strain evidence="5 6">CCM 4253</strain>
    </source>
</reference>
<dbReference type="InterPro" id="IPR021944">
    <property type="entry name" value="DUF3560"/>
</dbReference>
<evidence type="ECO:0000259" key="4">
    <source>
        <dbReference type="Pfam" id="PF18818"/>
    </source>
</evidence>